<evidence type="ECO:0000256" key="1">
    <source>
        <dbReference type="ARBA" id="ARBA00034923"/>
    </source>
</evidence>
<dbReference type="EMBL" id="CP000627">
    <property type="protein sequence ID" value="ABQ20006.1"/>
    <property type="molecule type" value="Genomic_DNA"/>
</dbReference>
<dbReference type="PANTHER" id="PTHR11070:SF2">
    <property type="entry name" value="ATP-DEPENDENT DNA HELICASE SRS2"/>
    <property type="match status" value="1"/>
</dbReference>
<proteinExistence type="predicted"/>
<organism evidence="2 3">
    <name type="scientific">Vibrio cholerae serotype O1 (strain ATCC 39541 / Classical Ogawa 395 / O395)</name>
    <dbReference type="NCBI Taxonomy" id="345073"/>
    <lineage>
        <taxon>Bacteria</taxon>
        <taxon>Pseudomonadati</taxon>
        <taxon>Pseudomonadota</taxon>
        <taxon>Gammaproteobacteria</taxon>
        <taxon>Vibrionales</taxon>
        <taxon>Vibrionaceae</taxon>
        <taxon>Vibrio</taxon>
    </lineage>
</organism>
<dbReference type="eggNOG" id="ENOG5033RBC">
    <property type="taxonomic scope" value="Bacteria"/>
</dbReference>
<dbReference type="AlphaFoldDB" id="A0A0H3AHS5"/>
<dbReference type="InterPro" id="IPR027417">
    <property type="entry name" value="P-loop_NTPase"/>
</dbReference>
<accession>A0A0H3AHS5</accession>
<evidence type="ECO:0000313" key="2">
    <source>
        <dbReference type="EMBL" id="ABQ20006.1"/>
    </source>
</evidence>
<dbReference type="GO" id="GO:0000725">
    <property type="term" value="P:recombinational repair"/>
    <property type="evidence" value="ECO:0007669"/>
    <property type="project" value="TreeGrafter"/>
</dbReference>
<dbReference type="GO" id="GO:0043138">
    <property type="term" value="F:3'-5' DNA helicase activity"/>
    <property type="evidence" value="ECO:0007669"/>
    <property type="project" value="TreeGrafter"/>
</dbReference>
<evidence type="ECO:0000313" key="3">
    <source>
        <dbReference type="Proteomes" id="UP000000249"/>
    </source>
</evidence>
<dbReference type="RefSeq" id="WP_000573771.1">
    <property type="nucleotide sequence ID" value="NC_009457.1"/>
</dbReference>
<dbReference type="Proteomes" id="UP000000249">
    <property type="component" value="Chromosome 1"/>
</dbReference>
<reference evidence="2 3" key="1">
    <citation type="submission" date="2007-03" db="EMBL/GenBank/DDBJ databases">
        <authorList>
            <person name="Heidelberg J."/>
        </authorList>
    </citation>
    <scope>NUCLEOTIDE SEQUENCE [LARGE SCALE GENOMIC DNA]</scope>
    <source>
        <strain evidence="3">ATCC 39541 / Classical Ogawa 395 / O395</strain>
    </source>
</reference>
<dbReference type="GO" id="GO:0005524">
    <property type="term" value="F:ATP binding"/>
    <property type="evidence" value="ECO:0007669"/>
    <property type="project" value="InterPro"/>
</dbReference>
<dbReference type="PANTHER" id="PTHR11070">
    <property type="entry name" value="UVRD / RECB / PCRA DNA HELICASE FAMILY MEMBER"/>
    <property type="match status" value="1"/>
</dbReference>
<dbReference type="Gene3D" id="3.40.50.300">
    <property type="entry name" value="P-loop containing nucleotide triphosphate hydrolases"/>
    <property type="match status" value="2"/>
</dbReference>
<dbReference type="GO" id="GO:0003677">
    <property type="term" value="F:DNA binding"/>
    <property type="evidence" value="ECO:0007669"/>
    <property type="project" value="InterPro"/>
</dbReference>
<dbReference type="OrthoDB" id="5107704at2"/>
<dbReference type="KEGG" id="vco:VC0395_A2355"/>
<dbReference type="InterPro" id="IPR000212">
    <property type="entry name" value="DNA_helicase_UvrD/REP"/>
</dbReference>
<name>A0A0H3AHS5_VIBC3</name>
<dbReference type="Pfam" id="PF13245">
    <property type="entry name" value="AAA_19"/>
    <property type="match status" value="1"/>
</dbReference>
<sequence>MIEVQIAGAGAGKTYGLAKTLIEHIEACTSHKKTFALTYTNSATAKIEQEIIKQHGFIPSNLCIQTVHSFLLNEIIYPFSSFTLGDVYNDASIMMLPSDARFKNWHLKRLKDKNVIHAESVYNIAKQIVDETISKHNNRAKKAKVRRLLAILGSCFDKIFIDEVQDLDKDALRFFEVLGCNDIDVYMIGDPKQAIKFPQDLDAFVRKVAPKEYATILPINNQTRRVPTEILAVSNSFCYEGQQQESLSEMVGELMYIESTDGRYDELLTNYLDTKQLVCIDKKNGRYTTSSKHKHAFPREIEEMIRDSNHKKDKALFVKAAFSDFMDDVAEVGARIAINRLKTSHGLTLSKQHLAQLLELCNSCTGHDVQFKVQSIESIKGLDADVCVIILSSNTLKYLTQNAISEANRFNKEWKKVYVALTRAKKRLVLALDHELLAKEDMAAVRDSIGELGFVTHN</sequence>
<dbReference type="SUPFAM" id="SSF52540">
    <property type="entry name" value="P-loop containing nucleoside triphosphate hydrolases"/>
    <property type="match status" value="1"/>
</dbReference>
<protein>
    <recommendedName>
        <fullName evidence="1">DNA 3'-5' helicase II</fullName>
    </recommendedName>
</protein>
<gene>
    <name evidence="2" type="ordered locus">VC0395_A2355</name>
</gene>